<name>A0A7K3W8C8_9ACTN</name>
<comment type="caution">
    <text evidence="1">The sequence shown here is derived from an EMBL/GenBank/DDBJ whole genome shotgun (WGS) entry which is preliminary data.</text>
</comment>
<evidence type="ECO:0008006" key="3">
    <source>
        <dbReference type="Google" id="ProtNLM"/>
    </source>
</evidence>
<accession>A0A7K3W8C8</accession>
<evidence type="ECO:0000313" key="2">
    <source>
        <dbReference type="Proteomes" id="UP000470470"/>
    </source>
</evidence>
<evidence type="ECO:0000313" key="1">
    <source>
        <dbReference type="EMBL" id="NEL52586.1"/>
    </source>
</evidence>
<reference evidence="1 2" key="1">
    <citation type="submission" date="2020-02" db="EMBL/GenBank/DDBJ databases">
        <title>The whole genome sequence of CPCC 205119.</title>
        <authorList>
            <person name="Jiang Z."/>
        </authorList>
    </citation>
    <scope>NUCLEOTIDE SEQUENCE [LARGE SCALE GENOMIC DNA]</scope>
    <source>
        <strain evidence="1 2">CPCC 205119</strain>
    </source>
</reference>
<gene>
    <name evidence="1" type="ORF">G1H19_00970</name>
</gene>
<protein>
    <recommendedName>
        <fullName evidence="3">Alkaline phosphatase</fullName>
    </recommendedName>
</protein>
<dbReference type="Proteomes" id="UP000470470">
    <property type="component" value="Unassembled WGS sequence"/>
</dbReference>
<dbReference type="EMBL" id="JAAGWK010000002">
    <property type="protein sequence ID" value="NEL52586.1"/>
    <property type="molecule type" value="Genomic_DNA"/>
</dbReference>
<sequence>MVRRGNTFIVRGQGGRSFSFGDAGDTVLVGDWDGDGTDALTVRRGNRYFVENDIDTGVADHDFSYGDAGDTVLVGNGDGDTSAESDEYALTTDTLAVRRGNRFFIRNDTETGVADLEVTFGDARDTILVGDWGNRLTYGDDSRTPQRETDVLRYAGPSGDHADQFAVRRGNHHYFSDEVENPCDRGSRRADDHELRLRVRRADRHGVRRAAGGHLRHLRAG</sequence>
<keyword evidence="2" id="KW-1185">Reference proteome</keyword>
<dbReference type="AlphaFoldDB" id="A0A7K3W8C8"/>
<organism evidence="1 2">
    <name type="scientific">Goekera deserti</name>
    <dbReference type="NCBI Taxonomy" id="2497753"/>
    <lineage>
        <taxon>Bacteria</taxon>
        <taxon>Bacillati</taxon>
        <taxon>Actinomycetota</taxon>
        <taxon>Actinomycetes</taxon>
        <taxon>Geodermatophilales</taxon>
        <taxon>Geodermatophilaceae</taxon>
        <taxon>Goekera</taxon>
    </lineage>
</organism>
<dbReference type="RefSeq" id="WP_152731277.1">
    <property type="nucleotide sequence ID" value="NZ_JAABOZ010000009.1"/>
</dbReference>
<proteinExistence type="predicted"/>